<evidence type="ECO:0000313" key="2">
    <source>
        <dbReference type="Proteomes" id="UP000800039"/>
    </source>
</evidence>
<dbReference type="EMBL" id="ML976619">
    <property type="protein sequence ID" value="KAF1840836.1"/>
    <property type="molecule type" value="Genomic_DNA"/>
</dbReference>
<proteinExistence type="predicted"/>
<evidence type="ECO:0000313" key="1">
    <source>
        <dbReference type="EMBL" id="KAF1840836.1"/>
    </source>
</evidence>
<accession>A0A9P4G8G3</accession>
<dbReference type="GeneID" id="63846847"/>
<dbReference type="RefSeq" id="XP_040783399.1">
    <property type="nucleotide sequence ID" value="XM_040929595.1"/>
</dbReference>
<sequence length="49" mass="5495">LLSLGLRLTTVSTFTQILPHHPPQNSKRLCYANAPRFHCFPALATTFLT</sequence>
<dbReference type="AlphaFoldDB" id="A0A9P4G8G3"/>
<dbReference type="Proteomes" id="UP000800039">
    <property type="component" value="Unassembled WGS sequence"/>
</dbReference>
<keyword evidence="2" id="KW-1185">Reference proteome</keyword>
<reference evidence="1" key="1">
    <citation type="submission" date="2020-01" db="EMBL/GenBank/DDBJ databases">
        <authorList>
            <consortium name="DOE Joint Genome Institute"/>
            <person name="Haridas S."/>
            <person name="Albert R."/>
            <person name="Binder M."/>
            <person name="Bloem J."/>
            <person name="Labutti K."/>
            <person name="Salamov A."/>
            <person name="Andreopoulos B."/>
            <person name="Baker S.E."/>
            <person name="Barry K."/>
            <person name="Bills G."/>
            <person name="Bluhm B.H."/>
            <person name="Cannon C."/>
            <person name="Castanera R."/>
            <person name="Culley D.E."/>
            <person name="Daum C."/>
            <person name="Ezra D."/>
            <person name="Gonzalez J.B."/>
            <person name="Henrissat B."/>
            <person name="Kuo A."/>
            <person name="Liang C."/>
            <person name="Lipzen A."/>
            <person name="Lutzoni F."/>
            <person name="Magnuson J."/>
            <person name="Mondo S."/>
            <person name="Nolan M."/>
            <person name="Ohm R."/>
            <person name="Pangilinan J."/>
            <person name="Park H.-J."/>
            <person name="Ramirez L."/>
            <person name="Alfaro M."/>
            <person name="Sun H."/>
            <person name="Tritt A."/>
            <person name="Yoshinaga Y."/>
            <person name="Zwiers L.-H."/>
            <person name="Turgeon B.G."/>
            <person name="Goodwin S.B."/>
            <person name="Spatafora J.W."/>
            <person name="Crous P.W."/>
            <person name="Grigoriev I.V."/>
        </authorList>
    </citation>
    <scope>NUCLEOTIDE SEQUENCE</scope>
    <source>
        <strain evidence="1">CBS 394.84</strain>
    </source>
</reference>
<comment type="caution">
    <text evidence="1">The sequence shown here is derived from an EMBL/GenBank/DDBJ whole genome shotgun (WGS) entry which is preliminary data.</text>
</comment>
<gene>
    <name evidence="1" type="ORF">K460DRAFT_295917</name>
</gene>
<protein>
    <submittedName>
        <fullName evidence="1">Uncharacterized protein</fullName>
    </submittedName>
</protein>
<organism evidence="1 2">
    <name type="scientific">Cucurbitaria berberidis CBS 394.84</name>
    <dbReference type="NCBI Taxonomy" id="1168544"/>
    <lineage>
        <taxon>Eukaryota</taxon>
        <taxon>Fungi</taxon>
        <taxon>Dikarya</taxon>
        <taxon>Ascomycota</taxon>
        <taxon>Pezizomycotina</taxon>
        <taxon>Dothideomycetes</taxon>
        <taxon>Pleosporomycetidae</taxon>
        <taxon>Pleosporales</taxon>
        <taxon>Pleosporineae</taxon>
        <taxon>Cucurbitariaceae</taxon>
        <taxon>Cucurbitaria</taxon>
    </lineage>
</organism>
<name>A0A9P4G8G3_9PLEO</name>
<feature type="non-terminal residue" evidence="1">
    <location>
        <position position="1"/>
    </location>
</feature>